<dbReference type="Proteomes" id="UP001433508">
    <property type="component" value="Unassembled WGS sequence"/>
</dbReference>
<comment type="caution">
    <text evidence="1">The sequence shown here is derived from an EMBL/GenBank/DDBJ whole genome shotgun (WGS) entry which is preliminary data.</text>
</comment>
<evidence type="ECO:0000313" key="2">
    <source>
        <dbReference type="Proteomes" id="UP001433508"/>
    </source>
</evidence>
<keyword evidence="2" id="KW-1185">Reference proteome</keyword>
<sequence length="108" mass="11773">MGKASGAIIEFIEGIPDSKLRGFSDPNPAYTVYQTLDFRLDVQNMTAGDPPMYNIQVQINRETSISTLKRMNQRSKKSGTSVAKALVPADGSWDAASVRQALLNGRVV</sequence>
<accession>A0ACC3STZ1</accession>
<gene>
    <name evidence="1" type="ORF">V1525DRAFT_286789</name>
</gene>
<proteinExistence type="predicted"/>
<protein>
    <submittedName>
        <fullName evidence="1">Uncharacterized protein</fullName>
    </submittedName>
</protein>
<name>A0ACC3STZ1_LIPKO</name>
<reference evidence="2" key="1">
    <citation type="journal article" date="2024" name="Front. Bioeng. Biotechnol.">
        <title>Genome-scale model development and genomic sequencing of the oleaginous clade Lipomyces.</title>
        <authorList>
            <person name="Czajka J.J."/>
            <person name="Han Y."/>
            <person name="Kim J."/>
            <person name="Mondo S.J."/>
            <person name="Hofstad B.A."/>
            <person name="Robles A."/>
            <person name="Haridas S."/>
            <person name="Riley R."/>
            <person name="LaButti K."/>
            <person name="Pangilinan J."/>
            <person name="Andreopoulos W."/>
            <person name="Lipzen A."/>
            <person name="Yan J."/>
            <person name="Wang M."/>
            <person name="Ng V."/>
            <person name="Grigoriev I.V."/>
            <person name="Spatafora J.W."/>
            <person name="Magnuson J.K."/>
            <person name="Baker S.E."/>
            <person name="Pomraning K.R."/>
        </authorList>
    </citation>
    <scope>NUCLEOTIDE SEQUENCE [LARGE SCALE GENOMIC DNA]</scope>
    <source>
        <strain evidence="2">CBS 7786</strain>
    </source>
</reference>
<dbReference type="EMBL" id="MU971433">
    <property type="protein sequence ID" value="KAK9235073.1"/>
    <property type="molecule type" value="Genomic_DNA"/>
</dbReference>
<organism evidence="1 2">
    <name type="scientific">Lipomyces kononenkoae</name>
    <name type="common">Yeast</name>
    <dbReference type="NCBI Taxonomy" id="34357"/>
    <lineage>
        <taxon>Eukaryota</taxon>
        <taxon>Fungi</taxon>
        <taxon>Dikarya</taxon>
        <taxon>Ascomycota</taxon>
        <taxon>Saccharomycotina</taxon>
        <taxon>Lipomycetes</taxon>
        <taxon>Lipomycetales</taxon>
        <taxon>Lipomycetaceae</taxon>
        <taxon>Lipomyces</taxon>
    </lineage>
</organism>
<evidence type="ECO:0000313" key="1">
    <source>
        <dbReference type="EMBL" id="KAK9235073.1"/>
    </source>
</evidence>